<feature type="compositionally biased region" description="Basic and acidic residues" evidence="1">
    <location>
        <begin position="241"/>
        <end position="257"/>
    </location>
</feature>
<evidence type="ECO:0000313" key="3">
    <source>
        <dbReference type="Proteomes" id="UP000298663"/>
    </source>
</evidence>
<feature type="compositionally biased region" description="Pro residues" evidence="1">
    <location>
        <begin position="63"/>
        <end position="72"/>
    </location>
</feature>
<evidence type="ECO:0000256" key="1">
    <source>
        <dbReference type="SAM" id="MobiDB-lite"/>
    </source>
</evidence>
<sequence>MSNQLNMDAESRSAEEDNDVPESEPMPDQEEAGSSRTVRSSMIDIENGLAAEDAMRVHDDELPPFPDEGPPPEGEEEDDDREEEQQHADAARDVPPPYQDPFDFLRDNRPINLQNLLDHGNIRFRIEFRHPNERMNERDDAERRRSYDRMRADLRSIRERHSQARNTANRRPLIAEMSPEEIMSRHHEMRRQDDAFFEHVGRLLDHDPITRRQNRTGDAPSSSSSSSATSSSSGRSSVKRPRPENETDSEAKKERRSPSTSTNEDEGTNMEAEESDSDRQQQQQDQPMEASSSSSSSGLGVTEPGENTSTGPLPLPRDPMQGHQFRMRNQRVRRYTANRRAVEPTEEEQNAESAAREQARAEQIESIQKFREAFDKYLNELPLSQKMRRFMRYGMEY</sequence>
<comment type="caution">
    <text evidence="2">The sequence shown here is derived from an EMBL/GenBank/DDBJ whole genome shotgun (WGS) entry which is preliminary data.</text>
</comment>
<protein>
    <submittedName>
        <fullName evidence="2">Uncharacterized protein</fullName>
    </submittedName>
</protein>
<proteinExistence type="predicted"/>
<gene>
    <name evidence="2" type="ORF">L596_007930</name>
</gene>
<reference evidence="2 3" key="1">
    <citation type="journal article" date="2015" name="Genome Biol.">
        <title>Comparative genomics of Steinernema reveals deeply conserved gene regulatory networks.</title>
        <authorList>
            <person name="Dillman A.R."/>
            <person name="Macchietto M."/>
            <person name="Porter C.F."/>
            <person name="Rogers A."/>
            <person name="Williams B."/>
            <person name="Antoshechkin I."/>
            <person name="Lee M.M."/>
            <person name="Goodwin Z."/>
            <person name="Lu X."/>
            <person name="Lewis E.E."/>
            <person name="Goodrich-Blair H."/>
            <person name="Stock S.P."/>
            <person name="Adams B.J."/>
            <person name="Sternberg P.W."/>
            <person name="Mortazavi A."/>
        </authorList>
    </citation>
    <scope>NUCLEOTIDE SEQUENCE [LARGE SCALE GENOMIC DNA]</scope>
    <source>
        <strain evidence="2 3">ALL</strain>
    </source>
</reference>
<feature type="compositionally biased region" description="Acidic residues" evidence="1">
    <location>
        <begin position="16"/>
        <end position="31"/>
    </location>
</feature>
<feature type="compositionally biased region" description="Low complexity" evidence="1">
    <location>
        <begin position="221"/>
        <end position="236"/>
    </location>
</feature>
<accession>A0A4U5PAW0</accession>
<dbReference type="EMBL" id="AZBU02000002">
    <property type="protein sequence ID" value="TKR93479.1"/>
    <property type="molecule type" value="Genomic_DNA"/>
</dbReference>
<dbReference type="AlphaFoldDB" id="A0A4U5PAW0"/>
<dbReference type="Proteomes" id="UP000298663">
    <property type="component" value="Unassembled WGS sequence"/>
</dbReference>
<feature type="compositionally biased region" description="Acidic residues" evidence="1">
    <location>
        <begin position="73"/>
        <end position="83"/>
    </location>
</feature>
<feature type="compositionally biased region" description="Basic residues" evidence="1">
    <location>
        <begin position="325"/>
        <end position="337"/>
    </location>
</feature>
<feature type="region of interest" description="Disordered" evidence="1">
    <location>
        <begin position="204"/>
        <end position="359"/>
    </location>
</feature>
<name>A0A4U5PAW0_STECR</name>
<keyword evidence="3" id="KW-1185">Reference proteome</keyword>
<organism evidence="2 3">
    <name type="scientific">Steinernema carpocapsae</name>
    <name type="common">Entomopathogenic nematode</name>
    <dbReference type="NCBI Taxonomy" id="34508"/>
    <lineage>
        <taxon>Eukaryota</taxon>
        <taxon>Metazoa</taxon>
        <taxon>Ecdysozoa</taxon>
        <taxon>Nematoda</taxon>
        <taxon>Chromadorea</taxon>
        <taxon>Rhabditida</taxon>
        <taxon>Tylenchina</taxon>
        <taxon>Panagrolaimomorpha</taxon>
        <taxon>Strongyloidoidea</taxon>
        <taxon>Steinernematidae</taxon>
        <taxon>Steinernema</taxon>
    </lineage>
</organism>
<evidence type="ECO:0000313" key="2">
    <source>
        <dbReference type="EMBL" id="TKR93479.1"/>
    </source>
</evidence>
<feature type="compositionally biased region" description="Low complexity" evidence="1">
    <location>
        <begin position="280"/>
        <end position="297"/>
    </location>
</feature>
<reference evidence="2 3" key="2">
    <citation type="journal article" date="2019" name="G3 (Bethesda)">
        <title>Hybrid Assembly of the Genome of the Entomopathogenic Nematode Steinernema carpocapsae Identifies the X-Chromosome.</title>
        <authorList>
            <person name="Serra L."/>
            <person name="Macchietto M."/>
            <person name="Macias-Munoz A."/>
            <person name="McGill C.J."/>
            <person name="Rodriguez I.M."/>
            <person name="Rodriguez B."/>
            <person name="Murad R."/>
            <person name="Mortazavi A."/>
        </authorList>
    </citation>
    <scope>NUCLEOTIDE SEQUENCE [LARGE SCALE GENOMIC DNA]</scope>
    <source>
        <strain evidence="2 3">ALL</strain>
    </source>
</reference>
<feature type="compositionally biased region" description="Acidic residues" evidence="1">
    <location>
        <begin position="263"/>
        <end position="276"/>
    </location>
</feature>
<feature type="region of interest" description="Disordered" evidence="1">
    <location>
        <begin position="1"/>
        <end position="100"/>
    </location>
</feature>